<evidence type="ECO:0000256" key="10">
    <source>
        <dbReference type="SAM" id="Phobius"/>
    </source>
</evidence>
<dbReference type="SUPFAM" id="SSF48726">
    <property type="entry name" value="Immunoglobulin"/>
    <property type="match status" value="3"/>
</dbReference>
<keyword evidence="9" id="KW-0393">Immunoglobulin domain</keyword>
<dbReference type="InterPro" id="IPR007110">
    <property type="entry name" value="Ig-like_dom"/>
</dbReference>
<dbReference type="RefSeq" id="XP_006868809.1">
    <property type="nucleotide sequence ID" value="XM_006868747.1"/>
</dbReference>
<dbReference type="Proteomes" id="UP000504623">
    <property type="component" value="Unplaced"/>
</dbReference>
<dbReference type="PROSITE" id="PS50835">
    <property type="entry name" value="IG_LIKE"/>
    <property type="match status" value="3"/>
</dbReference>
<evidence type="ECO:0000259" key="11">
    <source>
        <dbReference type="PROSITE" id="PS50835"/>
    </source>
</evidence>
<keyword evidence="3" id="KW-0732">Signal</keyword>
<feature type="domain" description="Ig-like" evidence="11">
    <location>
        <begin position="290"/>
        <end position="383"/>
    </location>
</feature>
<dbReference type="InterPro" id="IPR013783">
    <property type="entry name" value="Ig-like_fold"/>
</dbReference>
<keyword evidence="4" id="KW-0677">Repeat</keyword>
<dbReference type="CDD" id="cd05772">
    <property type="entry name" value="IgC1_SIRP_domain_2"/>
    <property type="match status" value="1"/>
</dbReference>
<name>A0A9B0TW38_CHRAS</name>
<evidence type="ECO:0000256" key="8">
    <source>
        <dbReference type="ARBA" id="ARBA00023180"/>
    </source>
</evidence>
<evidence type="ECO:0000256" key="1">
    <source>
        <dbReference type="ARBA" id="ARBA00004479"/>
    </source>
</evidence>
<evidence type="ECO:0000256" key="9">
    <source>
        <dbReference type="ARBA" id="ARBA00023319"/>
    </source>
</evidence>
<feature type="domain" description="Ig-like" evidence="11">
    <location>
        <begin position="185"/>
        <end position="283"/>
    </location>
</feature>
<dbReference type="Pfam" id="PF07654">
    <property type="entry name" value="C1-set"/>
    <property type="match status" value="2"/>
</dbReference>
<evidence type="ECO:0000256" key="6">
    <source>
        <dbReference type="ARBA" id="ARBA00023136"/>
    </source>
</evidence>
<dbReference type="InterPro" id="IPR051755">
    <property type="entry name" value="Ig-like_CS_Receptor"/>
</dbReference>
<dbReference type="InterPro" id="IPR003597">
    <property type="entry name" value="Ig_C1-set"/>
</dbReference>
<dbReference type="GeneID" id="102833304"/>
<dbReference type="AlphaFoldDB" id="A0A9B0TW38"/>
<evidence type="ECO:0000256" key="2">
    <source>
        <dbReference type="ARBA" id="ARBA00022692"/>
    </source>
</evidence>
<keyword evidence="8" id="KW-0325">Glycoprotein</keyword>
<evidence type="ECO:0000256" key="5">
    <source>
        <dbReference type="ARBA" id="ARBA00022989"/>
    </source>
</evidence>
<comment type="subcellular location">
    <subcellularLocation>
        <location evidence="1">Membrane</location>
        <topology evidence="1">Single-pass type I membrane protein</topology>
    </subcellularLocation>
</comment>
<dbReference type="Pfam" id="PF07686">
    <property type="entry name" value="V-set"/>
    <property type="match status" value="1"/>
</dbReference>
<keyword evidence="7" id="KW-1015">Disulfide bond</keyword>
<dbReference type="SMART" id="SM00407">
    <property type="entry name" value="IGc1"/>
    <property type="match status" value="2"/>
</dbReference>
<evidence type="ECO:0000313" key="13">
    <source>
        <dbReference type="RefSeq" id="XP_006868809.1"/>
    </source>
</evidence>
<sequence>MWRGRFPEGHLSSLKELGKDGDKMRTSLRIRTLSTPQTLFRARGQKESLVYLTMLVGGSEGVTGEEELQVTQPEMVSVAAGETAILPCIVSSLQPLGPTNWFRGTGPDRQLIYNFKAAQEQLPLYPRVRSVTDTTQRNNMEFSISISNITPADANTYYCVKFQKGTPDKEFKSGPGTRLTVSAKPSAPVVLGPSVRISPGQTVSFTCESHGFSPRDVTLKWFKNGNELPALQTEVVPLKDSVSYNVSSKTQVMLTREDVYSQVICEVAHTTLQTSLRGTANLSETIRVPPTLEITQLTIPGNQVNITCQVKKFYPKSLELTWLENGNVSRTDSASILTKDKDGTYNLNSWILVSTSAHREDVMLTCQVVHDGQPAVTNNLTVKVTAPKKEVQSTQTTSDSEVLTPGIALLGGLLLGFKVLLVIGISVIYISMKQKV</sequence>
<keyword evidence="12" id="KW-1185">Reference proteome</keyword>
<keyword evidence="5 10" id="KW-1133">Transmembrane helix</keyword>
<evidence type="ECO:0000256" key="7">
    <source>
        <dbReference type="ARBA" id="ARBA00023157"/>
    </source>
</evidence>
<dbReference type="FunFam" id="2.60.40.10:FF:000295">
    <property type="entry name" value="Tyrosine-protein phosphatase non-receptor type substrate 1"/>
    <property type="match status" value="1"/>
</dbReference>
<dbReference type="CDD" id="cd16085">
    <property type="entry name" value="IgC1_SIRP_domain_3"/>
    <property type="match status" value="1"/>
</dbReference>
<feature type="transmembrane region" description="Helical" evidence="10">
    <location>
        <begin position="407"/>
        <end position="430"/>
    </location>
</feature>
<feature type="domain" description="Ig-like" evidence="11">
    <location>
        <begin position="66"/>
        <end position="159"/>
    </location>
</feature>
<dbReference type="Gene3D" id="2.60.40.10">
    <property type="entry name" value="Immunoglobulins"/>
    <property type="match status" value="3"/>
</dbReference>
<dbReference type="PANTHER" id="PTHR19971">
    <property type="entry name" value="SIGNAL-REGULATORY PROTEIN BETA"/>
    <property type="match status" value="1"/>
</dbReference>
<keyword evidence="2 10" id="KW-0812">Transmembrane</keyword>
<dbReference type="InterPro" id="IPR003599">
    <property type="entry name" value="Ig_sub"/>
</dbReference>
<protein>
    <submittedName>
        <fullName evidence="13">Signal-regulatory protein beta-1 isoform 3-like</fullName>
    </submittedName>
</protein>
<dbReference type="InterPro" id="IPR013106">
    <property type="entry name" value="Ig_V-set"/>
</dbReference>
<accession>A0A9B0TW38</accession>
<gene>
    <name evidence="13" type="primary">LOC102833304</name>
</gene>
<keyword evidence="6 10" id="KW-0472">Membrane</keyword>
<proteinExistence type="predicted"/>
<evidence type="ECO:0000256" key="4">
    <source>
        <dbReference type="ARBA" id="ARBA00022737"/>
    </source>
</evidence>
<dbReference type="OrthoDB" id="6370831at2759"/>
<evidence type="ECO:0000256" key="3">
    <source>
        <dbReference type="ARBA" id="ARBA00022729"/>
    </source>
</evidence>
<evidence type="ECO:0000313" key="12">
    <source>
        <dbReference type="Proteomes" id="UP000504623"/>
    </source>
</evidence>
<dbReference type="InterPro" id="IPR036179">
    <property type="entry name" value="Ig-like_dom_sf"/>
</dbReference>
<dbReference type="FunFam" id="2.60.40.10:FF:000454">
    <property type="entry name" value="Tyrosine-protein phosphatase non-receptor type substrate 1"/>
    <property type="match status" value="1"/>
</dbReference>
<dbReference type="SMART" id="SM00409">
    <property type="entry name" value="IG"/>
    <property type="match status" value="3"/>
</dbReference>
<reference evidence="13" key="1">
    <citation type="submission" date="2025-08" db="UniProtKB">
        <authorList>
            <consortium name="RefSeq"/>
        </authorList>
    </citation>
    <scope>IDENTIFICATION</scope>
    <source>
        <tissue evidence="13">Spleen</tissue>
    </source>
</reference>
<organism evidence="12 13">
    <name type="scientific">Chrysochloris asiatica</name>
    <name type="common">Cape golden mole</name>
    <dbReference type="NCBI Taxonomy" id="185453"/>
    <lineage>
        <taxon>Eukaryota</taxon>
        <taxon>Metazoa</taxon>
        <taxon>Chordata</taxon>
        <taxon>Craniata</taxon>
        <taxon>Vertebrata</taxon>
        <taxon>Euteleostomi</taxon>
        <taxon>Mammalia</taxon>
        <taxon>Eutheria</taxon>
        <taxon>Afrotheria</taxon>
        <taxon>Chrysochloridae</taxon>
        <taxon>Chrysochlorinae</taxon>
        <taxon>Chrysochloris</taxon>
    </lineage>
</organism>
<dbReference type="GO" id="GO:0016020">
    <property type="term" value="C:membrane"/>
    <property type="evidence" value="ECO:0007669"/>
    <property type="project" value="UniProtKB-SubCell"/>
</dbReference>